<keyword evidence="3" id="KW-1185">Reference proteome</keyword>
<gene>
    <name evidence="2" type="ORF">BJ998_004933</name>
</gene>
<name>A0A7W9NHN0_9PSEU</name>
<feature type="transmembrane region" description="Helical" evidence="1">
    <location>
        <begin position="125"/>
        <end position="141"/>
    </location>
</feature>
<feature type="transmembrane region" description="Helical" evidence="1">
    <location>
        <begin position="49"/>
        <end position="69"/>
    </location>
</feature>
<feature type="transmembrane region" description="Helical" evidence="1">
    <location>
        <begin position="211"/>
        <end position="232"/>
    </location>
</feature>
<dbReference type="Proteomes" id="UP000585638">
    <property type="component" value="Unassembled WGS sequence"/>
</dbReference>
<reference evidence="2 3" key="1">
    <citation type="submission" date="2020-08" db="EMBL/GenBank/DDBJ databases">
        <title>Sequencing the genomes of 1000 actinobacteria strains.</title>
        <authorList>
            <person name="Klenk H.-P."/>
        </authorList>
    </citation>
    <scope>NUCLEOTIDE SEQUENCE [LARGE SCALE GENOMIC DNA]</scope>
    <source>
        <strain evidence="2 3">DSM 43851</strain>
    </source>
</reference>
<sequence length="549" mass="56529">MTDMGMDTSVTGVPPAVLLLRIVLLVASATVAGIGLLRPTVASVRRNTVVIAWIAAAVTAAADLISLLWLDTNPVFAIGQLLLAVAVPATLRWRTPAACVGFGLLVVLISEISLSHMGIEFLADTGYTVGVVVWLGLTLLAPSSTGRLRPRPVALTLAIVLALAGVLQIAVSGVGFDRRLYDTGFGLALLVVALLPIVVTGLTITLPTRRLYPVGALPVVVAYLAWAALGAIPRPADLPTPGVPLLGEAAGVPVLVAPQRPGRNLVHLPDAATVNGVKAVARPGMNGAWAEIDLPPGRSTVRISRDGKESTLPVDTGSGPAGRTVDAECANAALGGLIGGSRVALTSCPSDALSTGDAEAVHKLVDYLAGRKIPAITIVGDDSPRAKAAAEVVRRAGIPVSDTEQPNSALVVVAGWSGAAAELSEVAAEQTRKPTFVDGIYLAPWLLTAPLLKSVVSSAVPLRFDPRDPQTLAYTVALANAFPGETGSLGGLDQWLAAQGQHPDPSVRLYASAQVDAMPMDNTMDGMEMAYPGQWVPNGTIVPISGPLS</sequence>
<evidence type="ECO:0000313" key="3">
    <source>
        <dbReference type="Proteomes" id="UP000585638"/>
    </source>
</evidence>
<keyword evidence="1" id="KW-1133">Transmembrane helix</keyword>
<feature type="transmembrane region" description="Helical" evidence="1">
    <location>
        <begin position="183"/>
        <end position="204"/>
    </location>
</feature>
<feature type="transmembrane region" description="Helical" evidence="1">
    <location>
        <begin position="153"/>
        <end position="171"/>
    </location>
</feature>
<comment type="caution">
    <text evidence="2">The sequence shown here is derived from an EMBL/GenBank/DDBJ whole genome shotgun (WGS) entry which is preliminary data.</text>
</comment>
<keyword evidence="1" id="KW-0472">Membrane</keyword>
<dbReference type="EMBL" id="JACHIR010000001">
    <property type="protein sequence ID" value="MBB5893737.1"/>
    <property type="molecule type" value="Genomic_DNA"/>
</dbReference>
<organism evidence="2 3">
    <name type="scientific">Kutzneria kofuensis</name>
    <dbReference type="NCBI Taxonomy" id="103725"/>
    <lineage>
        <taxon>Bacteria</taxon>
        <taxon>Bacillati</taxon>
        <taxon>Actinomycetota</taxon>
        <taxon>Actinomycetes</taxon>
        <taxon>Pseudonocardiales</taxon>
        <taxon>Pseudonocardiaceae</taxon>
        <taxon>Kutzneria</taxon>
    </lineage>
</organism>
<feature type="transmembrane region" description="Helical" evidence="1">
    <location>
        <begin position="16"/>
        <end position="37"/>
    </location>
</feature>
<keyword evidence="1" id="KW-0812">Transmembrane</keyword>
<protein>
    <submittedName>
        <fullName evidence="2">Uncharacterized protein</fullName>
    </submittedName>
</protein>
<feature type="transmembrane region" description="Helical" evidence="1">
    <location>
        <begin position="75"/>
        <end position="91"/>
    </location>
</feature>
<accession>A0A7W9NHN0</accession>
<proteinExistence type="predicted"/>
<dbReference type="AlphaFoldDB" id="A0A7W9NHN0"/>
<evidence type="ECO:0000256" key="1">
    <source>
        <dbReference type="SAM" id="Phobius"/>
    </source>
</evidence>
<evidence type="ECO:0000313" key="2">
    <source>
        <dbReference type="EMBL" id="MBB5893737.1"/>
    </source>
</evidence>
<dbReference type="RefSeq" id="WP_184865238.1">
    <property type="nucleotide sequence ID" value="NZ_BAAAWY010000030.1"/>
</dbReference>
<feature type="transmembrane region" description="Helical" evidence="1">
    <location>
        <begin position="98"/>
        <end position="119"/>
    </location>
</feature>